<comment type="caution">
    <text evidence="1">The sequence shown here is derived from an EMBL/GenBank/DDBJ whole genome shotgun (WGS) entry which is preliminary data.</text>
</comment>
<sequence length="100" mass="11678">MDRLSQLAYTLRAFFWQAQSRILSTACASDGVSCRSRFEIVADYLGWTVTAYLYEYEVDKECALRVQMTSWKWESRLNESVVQYIIAFIVHSGRFVERCG</sequence>
<dbReference type="AlphaFoldDB" id="A0A504ZA92"/>
<protein>
    <submittedName>
        <fullName evidence="1">Uncharacterized protein</fullName>
    </submittedName>
</protein>
<keyword evidence="2" id="KW-1185">Reference proteome</keyword>
<name>A0A504ZA92_FASGI</name>
<gene>
    <name evidence="1" type="ORF">FGIG_03873</name>
</gene>
<accession>A0A504ZA92</accession>
<dbReference type="Proteomes" id="UP000316759">
    <property type="component" value="Unassembled WGS sequence"/>
</dbReference>
<proteinExistence type="predicted"/>
<organism evidence="1 2">
    <name type="scientific">Fasciola gigantica</name>
    <name type="common">Giant liver fluke</name>
    <dbReference type="NCBI Taxonomy" id="46835"/>
    <lineage>
        <taxon>Eukaryota</taxon>
        <taxon>Metazoa</taxon>
        <taxon>Spiralia</taxon>
        <taxon>Lophotrochozoa</taxon>
        <taxon>Platyhelminthes</taxon>
        <taxon>Trematoda</taxon>
        <taxon>Digenea</taxon>
        <taxon>Plagiorchiida</taxon>
        <taxon>Echinostomata</taxon>
        <taxon>Echinostomatoidea</taxon>
        <taxon>Fasciolidae</taxon>
        <taxon>Fasciola</taxon>
    </lineage>
</organism>
<dbReference type="EMBL" id="SUNJ01000524">
    <property type="protein sequence ID" value="TPP67587.1"/>
    <property type="molecule type" value="Genomic_DNA"/>
</dbReference>
<evidence type="ECO:0000313" key="2">
    <source>
        <dbReference type="Proteomes" id="UP000316759"/>
    </source>
</evidence>
<reference evidence="1 2" key="1">
    <citation type="submission" date="2019-04" db="EMBL/GenBank/DDBJ databases">
        <title>Annotation for the trematode Fasciola gigantica.</title>
        <authorList>
            <person name="Choi Y.-J."/>
        </authorList>
    </citation>
    <scope>NUCLEOTIDE SEQUENCE [LARGE SCALE GENOMIC DNA]</scope>
    <source>
        <strain evidence="1">Uganda_cow_1</strain>
    </source>
</reference>
<evidence type="ECO:0000313" key="1">
    <source>
        <dbReference type="EMBL" id="TPP67587.1"/>
    </source>
</evidence>